<evidence type="ECO:0008006" key="5">
    <source>
        <dbReference type="Google" id="ProtNLM"/>
    </source>
</evidence>
<comment type="caution">
    <text evidence="3">The sequence shown here is derived from an EMBL/GenBank/DDBJ whole genome shotgun (WGS) entry which is preliminary data.</text>
</comment>
<proteinExistence type="predicted"/>
<name>A0A830FFM1_9EURY</name>
<feature type="transmembrane region" description="Helical" evidence="2">
    <location>
        <begin position="20"/>
        <end position="45"/>
    </location>
</feature>
<dbReference type="Proteomes" id="UP000607197">
    <property type="component" value="Unassembled WGS sequence"/>
</dbReference>
<dbReference type="AlphaFoldDB" id="A0A830FFM1"/>
<sequence length="98" mass="10359">MSLSALAPAFAGLPGGVELFVILLIAVIMFGIPALVVLVGGGYLLTRSASQGGDGEADEREDDDRIAELEAKVDDLQAELEAERESGERETGRTRREG</sequence>
<evidence type="ECO:0000313" key="3">
    <source>
        <dbReference type="EMBL" id="GGL70748.1"/>
    </source>
</evidence>
<organism evidence="3 4">
    <name type="scientific">Halocalculus aciditolerans</name>
    <dbReference type="NCBI Taxonomy" id="1383812"/>
    <lineage>
        <taxon>Archaea</taxon>
        <taxon>Methanobacteriati</taxon>
        <taxon>Methanobacteriota</taxon>
        <taxon>Stenosarchaea group</taxon>
        <taxon>Halobacteria</taxon>
        <taxon>Halobacteriales</taxon>
        <taxon>Halobacteriaceae</taxon>
        <taxon>Halocalculus</taxon>
    </lineage>
</organism>
<feature type="region of interest" description="Disordered" evidence="1">
    <location>
        <begin position="77"/>
        <end position="98"/>
    </location>
</feature>
<evidence type="ECO:0000313" key="4">
    <source>
        <dbReference type="Proteomes" id="UP000607197"/>
    </source>
</evidence>
<evidence type="ECO:0000256" key="1">
    <source>
        <dbReference type="SAM" id="MobiDB-lite"/>
    </source>
</evidence>
<keyword evidence="4" id="KW-1185">Reference proteome</keyword>
<dbReference type="RefSeq" id="WP_229774166.1">
    <property type="nucleotide sequence ID" value="NZ_BMPG01000005.1"/>
</dbReference>
<keyword evidence="2" id="KW-1133">Transmembrane helix</keyword>
<reference evidence="3" key="2">
    <citation type="submission" date="2020-09" db="EMBL/GenBank/DDBJ databases">
        <authorList>
            <person name="Sun Q."/>
            <person name="Ohkuma M."/>
        </authorList>
    </citation>
    <scope>NUCLEOTIDE SEQUENCE</scope>
    <source>
        <strain evidence="3">JCM 19596</strain>
    </source>
</reference>
<reference evidence="3" key="1">
    <citation type="journal article" date="2014" name="Int. J. Syst. Evol. Microbiol.">
        <title>Complete genome sequence of Corynebacterium casei LMG S-19264T (=DSM 44701T), isolated from a smear-ripened cheese.</title>
        <authorList>
            <consortium name="US DOE Joint Genome Institute (JGI-PGF)"/>
            <person name="Walter F."/>
            <person name="Albersmeier A."/>
            <person name="Kalinowski J."/>
            <person name="Ruckert C."/>
        </authorList>
    </citation>
    <scope>NUCLEOTIDE SEQUENCE</scope>
    <source>
        <strain evidence="3">JCM 19596</strain>
    </source>
</reference>
<gene>
    <name evidence="3" type="ORF">GCM10009039_31000</name>
</gene>
<evidence type="ECO:0000256" key="2">
    <source>
        <dbReference type="SAM" id="Phobius"/>
    </source>
</evidence>
<dbReference type="EMBL" id="BMPG01000005">
    <property type="protein sequence ID" value="GGL70748.1"/>
    <property type="molecule type" value="Genomic_DNA"/>
</dbReference>
<keyword evidence="2" id="KW-0472">Membrane</keyword>
<accession>A0A830FFM1</accession>
<keyword evidence="2" id="KW-0812">Transmembrane</keyword>
<protein>
    <recommendedName>
        <fullName evidence="5">Sec-independent protein translocase protein TatA</fullName>
    </recommendedName>
</protein>